<dbReference type="GeneID" id="82933302"/>
<evidence type="ECO:0000256" key="3">
    <source>
        <dbReference type="ARBA" id="ARBA00022475"/>
    </source>
</evidence>
<feature type="transmembrane region" description="Helical" evidence="7">
    <location>
        <begin position="292"/>
        <end position="311"/>
    </location>
</feature>
<dbReference type="PANTHER" id="PTHR43414">
    <property type="entry name" value="MULTIDRUG RESISTANCE PROTEIN MDTG"/>
    <property type="match status" value="1"/>
</dbReference>
<feature type="transmembrane region" description="Helical" evidence="7">
    <location>
        <begin position="175"/>
        <end position="195"/>
    </location>
</feature>
<evidence type="ECO:0000313" key="9">
    <source>
        <dbReference type="EMBL" id="KRL87716.1"/>
    </source>
</evidence>
<dbReference type="Pfam" id="PF07690">
    <property type="entry name" value="MFS_1"/>
    <property type="match status" value="1"/>
</dbReference>
<feature type="transmembrane region" description="Helical" evidence="7">
    <location>
        <begin position="258"/>
        <end position="280"/>
    </location>
</feature>
<evidence type="ECO:0000256" key="5">
    <source>
        <dbReference type="ARBA" id="ARBA00022989"/>
    </source>
</evidence>
<dbReference type="PANTHER" id="PTHR43414:SF6">
    <property type="entry name" value="MULTIDRUG RESISTANCE PROTEIN MDTG"/>
    <property type="match status" value="1"/>
</dbReference>
<sequence length="405" mass="43918">MSQIATDEPFPAGWRRAFIVLWLGCFITGMGYSMTMPFISLFINELGTFTHFQLNLFSGLAFAMTFISQALVSPFWGSLADTKGRKLMCLRASGVMAITIFVTGLATNVWMIIFMRFLQGAFSGYINNATALIAGETPHRKSGWVMSTMMTAGVSGNLVGPLLGGALSDWCGYRIPFFITGGLMLLTFLLTLTLVDEHFTPIQPTELKPMRELLHLIPNVKLIYAMFVTTLIVQASVMSIDPIVSLYVRDMIGNHRNLALIAGIVAAAPGLGNLLSASKVGHLMDHVGPERILQLGLAIATLLFIPMALTHSPAWLAGWRFILGLASAGLMPAAQTILTLDVPHEAFGRIFSYNQSFQAAGSVLGSLMGSLVSGLFSYPAVFWLTGATLLINLLIVMVTRTRTAK</sequence>
<organism evidence="9 10">
    <name type="scientific">Limosilactobacillus ingluviei DSM 15946</name>
    <dbReference type="NCBI Taxonomy" id="1423760"/>
    <lineage>
        <taxon>Bacteria</taxon>
        <taxon>Bacillati</taxon>
        <taxon>Bacillota</taxon>
        <taxon>Bacilli</taxon>
        <taxon>Lactobacillales</taxon>
        <taxon>Lactobacillaceae</taxon>
        <taxon>Limosilactobacillus</taxon>
    </lineage>
</organism>
<proteinExistence type="predicted"/>
<dbReference type="InterPro" id="IPR036259">
    <property type="entry name" value="MFS_trans_sf"/>
</dbReference>
<evidence type="ECO:0000256" key="4">
    <source>
        <dbReference type="ARBA" id="ARBA00022692"/>
    </source>
</evidence>
<feature type="transmembrane region" description="Helical" evidence="7">
    <location>
        <begin position="19"/>
        <end position="42"/>
    </location>
</feature>
<gene>
    <name evidence="9" type="ORF">FC43_GL000816</name>
</gene>
<feature type="transmembrane region" description="Helical" evidence="7">
    <location>
        <begin position="216"/>
        <end position="238"/>
    </location>
</feature>
<dbReference type="PATRIC" id="fig|1423760.3.peg.839"/>
<feature type="transmembrane region" description="Helical" evidence="7">
    <location>
        <begin position="54"/>
        <end position="76"/>
    </location>
</feature>
<dbReference type="Gene3D" id="1.20.1250.20">
    <property type="entry name" value="MFS general substrate transporter like domains"/>
    <property type="match status" value="2"/>
</dbReference>
<keyword evidence="6 7" id="KW-0472">Membrane</keyword>
<feature type="transmembrane region" description="Helical" evidence="7">
    <location>
        <begin position="317"/>
        <end position="338"/>
    </location>
</feature>
<comment type="subcellular location">
    <subcellularLocation>
        <location evidence="1">Cell membrane</location>
        <topology evidence="1">Multi-pass membrane protein</topology>
    </subcellularLocation>
</comment>
<evidence type="ECO:0000256" key="2">
    <source>
        <dbReference type="ARBA" id="ARBA00022448"/>
    </source>
</evidence>
<keyword evidence="4 7" id="KW-0812">Transmembrane</keyword>
<evidence type="ECO:0000256" key="6">
    <source>
        <dbReference type="ARBA" id="ARBA00023136"/>
    </source>
</evidence>
<feature type="transmembrane region" description="Helical" evidence="7">
    <location>
        <begin position="382"/>
        <end position="399"/>
    </location>
</feature>
<dbReference type="GO" id="GO:0005886">
    <property type="term" value="C:plasma membrane"/>
    <property type="evidence" value="ECO:0007669"/>
    <property type="project" value="UniProtKB-SubCell"/>
</dbReference>
<keyword evidence="3" id="KW-1003">Cell membrane</keyword>
<dbReference type="Proteomes" id="UP000050816">
    <property type="component" value="Unassembled WGS sequence"/>
</dbReference>
<comment type="caution">
    <text evidence="9">The sequence shown here is derived from an EMBL/GenBank/DDBJ whole genome shotgun (WGS) entry which is preliminary data.</text>
</comment>
<dbReference type="AlphaFoldDB" id="A0A0R1U4N8"/>
<feature type="transmembrane region" description="Helical" evidence="7">
    <location>
        <begin position="96"/>
        <end position="118"/>
    </location>
</feature>
<feature type="domain" description="Major facilitator superfamily (MFS) profile" evidence="8">
    <location>
        <begin position="17"/>
        <end position="404"/>
    </location>
</feature>
<evidence type="ECO:0000313" key="10">
    <source>
        <dbReference type="Proteomes" id="UP000050816"/>
    </source>
</evidence>
<protein>
    <submittedName>
        <fullName evidence="9">Multidrug transporter</fullName>
    </submittedName>
</protein>
<name>A0A0R1U4N8_9LACO</name>
<dbReference type="RefSeq" id="WP_019205526.1">
    <property type="nucleotide sequence ID" value="NZ_AZFK01000087.1"/>
</dbReference>
<evidence type="ECO:0000256" key="7">
    <source>
        <dbReference type="SAM" id="Phobius"/>
    </source>
</evidence>
<evidence type="ECO:0000256" key="1">
    <source>
        <dbReference type="ARBA" id="ARBA00004651"/>
    </source>
</evidence>
<feature type="transmembrane region" description="Helical" evidence="7">
    <location>
        <begin position="144"/>
        <end position="163"/>
    </location>
</feature>
<dbReference type="EMBL" id="AZFK01000087">
    <property type="protein sequence ID" value="KRL87716.1"/>
    <property type="molecule type" value="Genomic_DNA"/>
</dbReference>
<dbReference type="PROSITE" id="PS50850">
    <property type="entry name" value="MFS"/>
    <property type="match status" value="1"/>
</dbReference>
<accession>A0A0R1U4N8</accession>
<keyword evidence="5 7" id="KW-1133">Transmembrane helix</keyword>
<keyword evidence="2" id="KW-0813">Transport</keyword>
<reference evidence="9 10" key="1">
    <citation type="journal article" date="2015" name="Genome Announc.">
        <title>Expanding the biotechnology potential of lactobacilli through comparative genomics of 213 strains and associated genera.</title>
        <authorList>
            <person name="Sun Z."/>
            <person name="Harris H.M."/>
            <person name="McCann A."/>
            <person name="Guo C."/>
            <person name="Argimon S."/>
            <person name="Zhang W."/>
            <person name="Yang X."/>
            <person name="Jeffery I.B."/>
            <person name="Cooney J.C."/>
            <person name="Kagawa T.F."/>
            <person name="Liu W."/>
            <person name="Song Y."/>
            <person name="Salvetti E."/>
            <person name="Wrobel A."/>
            <person name="Rasinkangas P."/>
            <person name="Parkhill J."/>
            <person name="Rea M.C."/>
            <person name="O'Sullivan O."/>
            <person name="Ritari J."/>
            <person name="Douillard F.P."/>
            <person name="Paul Ross R."/>
            <person name="Yang R."/>
            <person name="Briner A.E."/>
            <person name="Felis G.E."/>
            <person name="de Vos W.M."/>
            <person name="Barrangou R."/>
            <person name="Klaenhammer T.R."/>
            <person name="Caufield P.W."/>
            <person name="Cui Y."/>
            <person name="Zhang H."/>
            <person name="O'Toole P.W."/>
        </authorList>
    </citation>
    <scope>NUCLEOTIDE SEQUENCE [LARGE SCALE GENOMIC DNA]</scope>
    <source>
        <strain evidence="9 10">DSM 15946</strain>
    </source>
</reference>
<dbReference type="InterPro" id="IPR011701">
    <property type="entry name" value="MFS"/>
</dbReference>
<dbReference type="SUPFAM" id="SSF103473">
    <property type="entry name" value="MFS general substrate transporter"/>
    <property type="match status" value="1"/>
</dbReference>
<dbReference type="GO" id="GO:0022857">
    <property type="term" value="F:transmembrane transporter activity"/>
    <property type="evidence" value="ECO:0007669"/>
    <property type="project" value="InterPro"/>
</dbReference>
<evidence type="ECO:0000259" key="8">
    <source>
        <dbReference type="PROSITE" id="PS50850"/>
    </source>
</evidence>
<dbReference type="InterPro" id="IPR020846">
    <property type="entry name" value="MFS_dom"/>
</dbReference>